<name>A0A644TK03_9ZZZZ</name>
<sequence length="141" mass="15550">MPLGLRRTIADLVPARLFRGEFVELIAQPGLGIERIRRDRKALLFGQDLAQRGAAQRTEAATIFVGRFRLIARDLLPAPKPAQIVALHKDDGARPHLPAARAVTCPHHRRHGEQLELNRAATAASPDHPVPFPNTTGWNIS</sequence>
<comment type="caution">
    <text evidence="1">The sequence shown here is derived from an EMBL/GenBank/DDBJ whole genome shotgun (WGS) entry which is preliminary data.</text>
</comment>
<dbReference type="AlphaFoldDB" id="A0A644TK03"/>
<evidence type="ECO:0000313" key="1">
    <source>
        <dbReference type="EMBL" id="MPL67234.1"/>
    </source>
</evidence>
<proteinExistence type="predicted"/>
<protein>
    <submittedName>
        <fullName evidence="1">Uncharacterized protein</fullName>
    </submittedName>
</protein>
<gene>
    <name evidence="1" type="ORF">SDC9_12925</name>
</gene>
<organism evidence="1">
    <name type="scientific">bioreactor metagenome</name>
    <dbReference type="NCBI Taxonomy" id="1076179"/>
    <lineage>
        <taxon>unclassified sequences</taxon>
        <taxon>metagenomes</taxon>
        <taxon>ecological metagenomes</taxon>
    </lineage>
</organism>
<accession>A0A644TK03</accession>
<reference evidence="1" key="1">
    <citation type="submission" date="2019-08" db="EMBL/GenBank/DDBJ databases">
        <authorList>
            <person name="Kucharzyk K."/>
            <person name="Murdoch R.W."/>
            <person name="Higgins S."/>
            <person name="Loffler F."/>
        </authorList>
    </citation>
    <scope>NUCLEOTIDE SEQUENCE</scope>
</reference>
<dbReference type="EMBL" id="VSSQ01000036">
    <property type="protein sequence ID" value="MPL67234.1"/>
    <property type="molecule type" value="Genomic_DNA"/>
</dbReference>